<protein>
    <submittedName>
        <fullName evidence="2">Uncharacterized protein</fullName>
    </submittedName>
</protein>
<dbReference type="Gramene" id="mRNA:HanXRQr2_Chr11g0471411">
    <property type="protein sequence ID" value="mRNA:HanXRQr2_Chr11g0471411"/>
    <property type="gene ID" value="HanXRQr2_Chr11g0471411"/>
</dbReference>
<evidence type="ECO:0000256" key="1">
    <source>
        <dbReference type="SAM" id="Phobius"/>
    </source>
</evidence>
<evidence type="ECO:0000313" key="3">
    <source>
        <dbReference type="Proteomes" id="UP000215914"/>
    </source>
</evidence>
<dbReference type="AlphaFoldDB" id="A0A9K3MYD9"/>
<feature type="transmembrane region" description="Helical" evidence="1">
    <location>
        <begin position="21"/>
        <end position="46"/>
    </location>
</feature>
<sequence>MVCHVQVIASIAYLMEFQSNYGLHVTIVASTFFWIGRFLILLNFIVF</sequence>
<proteinExistence type="predicted"/>
<comment type="caution">
    <text evidence="2">The sequence shown here is derived from an EMBL/GenBank/DDBJ whole genome shotgun (WGS) entry which is preliminary data.</text>
</comment>
<reference evidence="2" key="2">
    <citation type="submission" date="2020-06" db="EMBL/GenBank/DDBJ databases">
        <title>Helianthus annuus Genome sequencing and assembly Release 2.</title>
        <authorList>
            <person name="Gouzy J."/>
            <person name="Langlade N."/>
            <person name="Munos S."/>
        </authorList>
    </citation>
    <scope>NUCLEOTIDE SEQUENCE</scope>
    <source>
        <tissue evidence="2">Leaves</tissue>
    </source>
</reference>
<reference evidence="2" key="1">
    <citation type="journal article" date="2017" name="Nature">
        <title>The sunflower genome provides insights into oil metabolism, flowering and Asterid evolution.</title>
        <authorList>
            <person name="Badouin H."/>
            <person name="Gouzy J."/>
            <person name="Grassa C.J."/>
            <person name="Murat F."/>
            <person name="Staton S.E."/>
            <person name="Cottret L."/>
            <person name="Lelandais-Briere C."/>
            <person name="Owens G.L."/>
            <person name="Carrere S."/>
            <person name="Mayjonade B."/>
            <person name="Legrand L."/>
            <person name="Gill N."/>
            <person name="Kane N.C."/>
            <person name="Bowers J.E."/>
            <person name="Hubner S."/>
            <person name="Bellec A."/>
            <person name="Berard A."/>
            <person name="Berges H."/>
            <person name="Blanchet N."/>
            <person name="Boniface M.C."/>
            <person name="Brunel D."/>
            <person name="Catrice O."/>
            <person name="Chaidir N."/>
            <person name="Claudel C."/>
            <person name="Donnadieu C."/>
            <person name="Faraut T."/>
            <person name="Fievet G."/>
            <person name="Helmstetter N."/>
            <person name="King M."/>
            <person name="Knapp S.J."/>
            <person name="Lai Z."/>
            <person name="Le Paslier M.C."/>
            <person name="Lippi Y."/>
            <person name="Lorenzon L."/>
            <person name="Mandel J.R."/>
            <person name="Marage G."/>
            <person name="Marchand G."/>
            <person name="Marquand E."/>
            <person name="Bret-Mestries E."/>
            <person name="Morien E."/>
            <person name="Nambeesan S."/>
            <person name="Nguyen T."/>
            <person name="Pegot-Espagnet P."/>
            <person name="Pouilly N."/>
            <person name="Raftis F."/>
            <person name="Sallet E."/>
            <person name="Schiex T."/>
            <person name="Thomas J."/>
            <person name="Vandecasteele C."/>
            <person name="Vares D."/>
            <person name="Vear F."/>
            <person name="Vautrin S."/>
            <person name="Crespi M."/>
            <person name="Mangin B."/>
            <person name="Burke J.M."/>
            <person name="Salse J."/>
            <person name="Munos S."/>
            <person name="Vincourt P."/>
            <person name="Rieseberg L.H."/>
            <person name="Langlade N.B."/>
        </authorList>
    </citation>
    <scope>NUCLEOTIDE SEQUENCE</scope>
    <source>
        <tissue evidence="2">Leaves</tissue>
    </source>
</reference>
<keyword evidence="1" id="KW-1133">Transmembrane helix</keyword>
<evidence type="ECO:0000313" key="2">
    <source>
        <dbReference type="EMBL" id="KAF5780394.1"/>
    </source>
</evidence>
<gene>
    <name evidence="2" type="ORF">HanXRQr2_Chr11g0471411</name>
</gene>
<keyword evidence="1" id="KW-0812">Transmembrane</keyword>
<organism evidence="2 3">
    <name type="scientific">Helianthus annuus</name>
    <name type="common">Common sunflower</name>
    <dbReference type="NCBI Taxonomy" id="4232"/>
    <lineage>
        <taxon>Eukaryota</taxon>
        <taxon>Viridiplantae</taxon>
        <taxon>Streptophyta</taxon>
        <taxon>Embryophyta</taxon>
        <taxon>Tracheophyta</taxon>
        <taxon>Spermatophyta</taxon>
        <taxon>Magnoliopsida</taxon>
        <taxon>eudicotyledons</taxon>
        <taxon>Gunneridae</taxon>
        <taxon>Pentapetalae</taxon>
        <taxon>asterids</taxon>
        <taxon>campanulids</taxon>
        <taxon>Asterales</taxon>
        <taxon>Asteraceae</taxon>
        <taxon>Asteroideae</taxon>
        <taxon>Heliantheae alliance</taxon>
        <taxon>Heliantheae</taxon>
        <taxon>Helianthus</taxon>
    </lineage>
</organism>
<dbReference type="Proteomes" id="UP000215914">
    <property type="component" value="Unassembled WGS sequence"/>
</dbReference>
<keyword evidence="3" id="KW-1185">Reference proteome</keyword>
<dbReference type="EMBL" id="MNCJ02000326">
    <property type="protein sequence ID" value="KAF5780394.1"/>
    <property type="molecule type" value="Genomic_DNA"/>
</dbReference>
<accession>A0A9K3MYD9</accession>
<keyword evidence="1" id="KW-0472">Membrane</keyword>
<name>A0A9K3MYD9_HELAN</name>